<gene>
    <name evidence="2" type="ORF">CANCADRAFT_125961</name>
</gene>
<evidence type="ECO:0000313" key="2">
    <source>
        <dbReference type="EMBL" id="ODV88627.1"/>
    </source>
</evidence>
<protein>
    <submittedName>
        <fullName evidence="2">Uncharacterized protein</fullName>
    </submittedName>
</protein>
<sequence>MKGALLPYNCSTIFLFKVSRKTIKYQQNKLFYILLCFLELLVLYIFTDKLGN</sequence>
<feature type="transmembrane region" description="Helical" evidence="1">
    <location>
        <begin position="30"/>
        <end position="47"/>
    </location>
</feature>
<dbReference type="EMBL" id="KV453843">
    <property type="protein sequence ID" value="ODV88627.1"/>
    <property type="molecule type" value="Genomic_DNA"/>
</dbReference>
<reference evidence="3" key="1">
    <citation type="submission" date="2016-02" db="EMBL/GenBank/DDBJ databases">
        <title>Comparative genomics of biotechnologically important yeasts.</title>
        <authorList>
            <consortium name="DOE Joint Genome Institute"/>
            <person name="Riley R."/>
            <person name="Haridas S."/>
            <person name="Wolfe K.H."/>
            <person name="Lopes M.R."/>
            <person name="Hittinger C.T."/>
            <person name="Goker M."/>
            <person name="Salamov A."/>
            <person name="Wisecaver J."/>
            <person name="Long T.M."/>
            <person name="Aerts A.L."/>
            <person name="Barry K."/>
            <person name="Choi C."/>
            <person name="Clum A."/>
            <person name="Coughlan A.Y."/>
            <person name="Deshpande S."/>
            <person name="Douglass A.P."/>
            <person name="Hanson S.J."/>
            <person name="Klenk H.-P."/>
            <person name="Labutti K."/>
            <person name="Lapidus A."/>
            <person name="Lindquist E."/>
            <person name="Lipzen A."/>
            <person name="Meier-Kolthoff J.P."/>
            <person name="Ohm R.A."/>
            <person name="Otillar R.P."/>
            <person name="Pangilinan J."/>
            <person name="Peng Y."/>
            <person name="Rokas A."/>
            <person name="Rosa C.A."/>
            <person name="Scheuner C."/>
            <person name="Sibirny A.A."/>
            <person name="Slot J.C."/>
            <person name="Stielow J.B."/>
            <person name="Sun H."/>
            <person name="Kurtzman C.P."/>
            <person name="Blackwell M."/>
            <person name="Jeffries T.W."/>
            <person name="Grigoriev I.V."/>
        </authorList>
    </citation>
    <scope>NUCLEOTIDE SEQUENCE [LARGE SCALE GENOMIC DNA]</scope>
    <source>
        <strain evidence="3">NRRL Y-17796</strain>
    </source>
</reference>
<proteinExistence type="predicted"/>
<evidence type="ECO:0000256" key="1">
    <source>
        <dbReference type="SAM" id="Phobius"/>
    </source>
</evidence>
<keyword evidence="1" id="KW-0812">Transmembrane</keyword>
<keyword evidence="3" id="KW-1185">Reference proteome</keyword>
<keyword evidence="1" id="KW-1133">Transmembrane helix</keyword>
<keyword evidence="1" id="KW-0472">Membrane</keyword>
<organism evidence="2 3">
    <name type="scientific">Tortispora caseinolytica NRRL Y-17796</name>
    <dbReference type="NCBI Taxonomy" id="767744"/>
    <lineage>
        <taxon>Eukaryota</taxon>
        <taxon>Fungi</taxon>
        <taxon>Dikarya</taxon>
        <taxon>Ascomycota</taxon>
        <taxon>Saccharomycotina</taxon>
        <taxon>Trigonopsidomycetes</taxon>
        <taxon>Trigonopsidales</taxon>
        <taxon>Trigonopsidaceae</taxon>
        <taxon>Tortispora</taxon>
    </lineage>
</organism>
<accession>A0A1E4TA24</accession>
<dbReference type="AlphaFoldDB" id="A0A1E4TA24"/>
<name>A0A1E4TA24_9ASCO</name>
<evidence type="ECO:0000313" key="3">
    <source>
        <dbReference type="Proteomes" id="UP000095023"/>
    </source>
</evidence>
<dbReference type="Proteomes" id="UP000095023">
    <property type="component" value="Unassembled WGS sequence"/>
</dbReference>